<evidence type="ECO:0000256" key="1">
    <source>
        <dbReference type="SAM" id="Phobius"/>
    </source>
</evidence>
<comment type="caution">
    <text evidence="4">The sequence shown here is derived from an EMBL/GenBank/DDBJ whole genome shotgun (WGS) entry which is preliminary data.</text>
</comment>
<organism evidence="4 5">
    <name type="scientific">Saccharata proteae CBS 121410</name>
    <dbReference type="NCBI Taxonomy" id="1314787"/>
    <lineage>
        <taxon>Eukaryota</taxon>
        <taxon>Fungi</taxon>
        <taxon>Dikarya</taxon>
        <taxon>Ascomycota</taxon>
        <taxon>Pezizomycotina</taxon>
        <taxon>Dothideomycetes</taxon>
        <taxon>Dothideomycetes incertae sedis</taxon>
        <taxon>Botryosphaeriales</taxon>
        <taxon>Saccharataceae</taxon>
        <taxon>Saccharata</taxon>
    </lineage>
</organism>
<accession>A0A9P4HYS2</accession>
<dbReference type="InterPro" id="IPR049326">
    <property type="entry name" value="Rhodopsin_dom_fungi"/>
</dbReference>
<feature type="transmembrane region" description="Helical" evidence="1">
    <location>
        <begin position="147"/>
        <end position="171"/>
    </location>
</feature>
<gene>
    <name evidence="4" type="ORF">K490DRAFT_41038</name>
</gene>
<sequence>MTEPCFGCVRLSGRETITLPAGIDYSKIPAGTPPAGTVSNLVDPPNLKNTLLVVNIVFTVLMGVMVSVRLVVKGLIAKVLWWDDCERGLWCVGGLTDLLTLIRCLHRCGCMFSASNIVYITAIFMAKVSMLLLYLRMFPRDTRLGKWIIGMISFLAIFWAAFLGVGIASEFKCVTIADSGSDFCTEVSTNLIIVQSSITVATDYYILLLPVIPFFKLLVQSRQKVLIVVIFLTGLLACAASTTRLALFCHDLGTSDNFWVQANTTIYAIVEINAAIISGCVLNMPAFFSYSKGLALRAYKSATSLVSRDGGSSAMSARSPTQYEQFDSVLVTGGCGFIGHHIVAALLSQQPTCKITVLDIAISNPLPAVSYHKVDIADETALRKVLTSLEYAPRVVIHTACSPILGPSADLFWRVNVNGARNVLSACQSLGSVRAFIHLSSSSVIHDNRTDLVEADETWPVLTSPKVQKRIYSLTKAHAETEILAAAADRKGGMPILILRPTTVFGPGNDLFINKLINLAETGRAKYQLGDGKNDWDFCYIDNFIHAVFLASTALLRASASPPLPPSDPNRVEAEVFNITNFERLSFWGFQLAVADAIGKPVPERDLWKIPLWAGVCMGFVAEWSVWLLSLGRKESNMTAETVKYTYLVRTLKCEKARERLGYRPLVGLREGIQRTVDWHLEQAEKKKV</sequence>
<feature type="transmembrane region" description="Helical" evidence="1">
    <location>
        <begin position="266"/>
        <end position="290"/>
    </location>
</feature>
<evidence type="ECO:0000313" key="5">
    <source>
        <dbReference type="Proteomes" id="UP000799776"/>
    </source>
</evidence>
<dbReference type="SUPFAM" id="SSF51735">
    <property type="entry name" value="NAD(P)-binding Rossmann-fold domains"/>
    <property type="match status" value="1"/>
</dbReference>
<feature type="transmembrane region" description="Helical" evidence="1">
    <location>
        <begin position="191"/>
        <end position="213"/>
    </location>
</feature>
<dbReference type="GO" id="GO:0006694">
    <property type="term" value="P:steroid biosynthetic process"/>
    <property type="evidence" value="ECO:0007669"/>
    <property type="project" value="InterPro"/>
</dbReference>
<dbReference type="Proteomes" id="UP000799776">
    <property type="component" value="Unassembled WGS sequence"/>
</dbReference>
<evidence type="ECO:0000259" key="2">
    <source>
        <dbReference type="Pfam" id="PF01073"/>
    </source>
</evidence>
<dbReference type="GO" id="GO:0016616">
    <property type="term" value="F:oxidoreductase activity, acting on the CH-OH group of donors, NAD or NADP as acceptor"/>
    <property type="evidence" value="ECO:0007669"/>
    <property type="project" value="InterPro"/>
</dbReference>
<dbReference type="PANTHER" id="PTHR43000">
    <property type="entry name" value="DTDP-D-GLUCOSE 4,6-DEHYDRATASE-RELATED"/>
    <property type="match status" value="1"/>
</dbReference>
<keyword evidence="1" id="KW-1133">Transmembrane helix</keyword>
<feature type="transmembrane region" description="Helical" evidence="1">
    <location>
        <begin position="51"/>
        <end position="72"/>
    </location>
</feature>
<feature type="domain" description="3-beta hydroxysteroid dehydrogenase/isomerase" evidence="2">
    <location>
        <begin position="330"/>
        <end position="603"/>
    </location>
</feature>
<dbReference type="OrthoDB" id="10058185at2759"/>
<dbReference type="InterPro" id="IPR002225">
    <property type="entry name" value="3Beta_OHSteriod_DH/Estase"/>
</dbReference>
<feature type="domain" description="Rhodopsin" evidence="3">
    <location>
        <begin position="110"/>
        <end position="284"/>
    </location>
</feature>
<dbReference type="Pfam" id="PF20684">
    <property type="entry name" value="Fung_rhodopsin"/>
    <property type="match status" value="1"/>
</dbReference>
<evidence type="ECO:0000313" key="4">
    <source>
        <dbReference type="EMBL" id="KAF2088041.1"/>
    </source>
</evidence>
<reference evidence="4" key="1">
    <citation type="journal article" date="2020" name="Stud. Mycol.">
        <title>101 Dothideomycetes genomes: a test case for predicting lifestyles and emergence of pathogens.</title>
        <authorList>
            <person name="Haridas S."/>
            <person name="Albert R."/>
            <person name="Binder M."/>
            <person name="Bloem J."/>
            <person name="Labutti K."/>
            <person name="Salamov A."/>
            <person name="Andreopoulos B."/>
            <person name="Baker S."/>
            <person name="Barry K."/>
            <person name="Bills G."/>
            <person name="Bluhm B."/>
            <person name="Cannon C."/>
            <person name="Castanera R."/>
            <person name="Culley D."/>
            <person name="Daum C."/>
            <person name="Ezra D."/>
            <person name="Gonzalez J."/>
            <person name="Henrissat B."/>
            <person name="Kuo A."/>
            <person name="Liang C."/>
            <person name="Lipzen A."/>
            <person name="Lutzoni F."/>
            <person name="Magnuson J."/>
            <person name="Mondo S."/>
            <person name="Nolan M."/>
            <person name="Ohm R."/>
            <person name="Pangilinan J."/>
            <person name="Park H.-J."/>
            <person name="Ramirez L."/>
            <person name="Alfaro M."/>
            <person name="Sun H."/>
            <person name="Tritt A."/>
            <person name="Yoshinaga Y."/>
            <person name="Zwiers L.-H."/>
            <person name="Turgeon B."/>
            <person name="Goodwin S."/>
            <person name="Spatafora J."/>
            <person name="Crous P."/>
            <person name="Grigoriev I."/>
        </authorList>
    </citation>
    <scope>NUCLEOTIDE SEQUENCE</scope>
    <source>
        <strain evidence="4">CBS 121410</strain>
    </source>
</reference>
<dbReference type="EMBL" id="ML978718">
    <property type="protein sequence ID" value="KAF2088041.1"/>
    <property type="molecule type" value="Genomic_DNA"/>
</dbReference>
<dbReference type="Gene3D" id="3.40.50.720">
    <property type="entry name" value="NAD(P)-binding Rossmann-like Domain"/>
    <property type="match status" value="1"/>
</dbReference>
<feature type="transmembrane region" description="Helical" evidence="1">
    <location>
        <begin position="117"/>
        <end position="135"/>
    </location>
</feature>
<protein>
    <submittedName>
        <fullName evidence="4">NAD(P)-binding protein</fullName>
    </submittedName>
</protein>
<keyword evidence="1" id="KW-0472">Membrane</keyword>
<evidence type="ECO:0000259" key="3">
    <source>
        <dbReference type="Pfam" id="PF20684"/>
    </source>
</evidence>
<name>A0A9P4HYS2_9PEZI</name>
<proteinExistence type="predicted"/>
<keyword evidence="1" id="KW-0812">Transmembrane</keyword>
<dbReference type="InterPro" id="IPR036291">
    <property type="entry name" value="NAD(P)-bd_dom_sf"/>
</dbReference>
<dbReference type="AlphaFoldDB" id="A0A9P4HYS2"/>
<keyword evidence="5" id="KW-1185">Reference proteome</keyword>
<dbReference type="Pfam" id="PF01073">
    <property type="entry name" value="3Beta_HSD"/>
    <property type="match status" value="1"/>
</dbReference>
<feature type="transmembrane region" description="Helical" evidence="1">
    <location>
        <begin position="225"/>
        <end position="246"/>
    </location>
</feature>